<evidence type="ECO:0000256" key="2">
    <source>
        <dbReference type="SAM" id="MobiDB-lite"/>
    </source>
</evidence>
<comment type="caution">
    <text evidence="3">The sequence shown here is derived from an EMBL/GenBank/DDBJ whole genome shotgun (WGS) entry which is preliminary data.</text>
</comment>
<dbReference type="PANTHER" id="PTHR31956:SF2">
    <property type="entry name" value="NON-SPECIFIC PHOSPHOLIPASE C6"/>
    <property type="match status" value="1"/>
</dbReference>
<sequence>MLGHSSIRGPEAGIGDGISDPGIERPVNGVFDANGMNKGFSNDFEDGGSTTTIAFDREAKFKLDDPPDYDPPHEFSNAILALFGTSYKRDSNGMSDLDPPTNCGFLTNYARGNDKGKPQNLEQAMRGYSEERTPVLHALAREFALLDRWHSSLPGPTWPNRFFAHAASSGGLDDSPSLGSEIGNIAFDGYTFANGTIFDKLEDSCLEWRVFAGDHFPVTLALSGMTIADIQGRISDYDDFEEAIADEDYSPAYTFIEPDYGAIWSDFHCGNSQHPMDDVTRGEHLIKSVYETLRKSPHWKDSLLLATYDEHGGFFDHAPPPKAPPPGDGIADEDNNHNDFAFDWLGVRVPAIAISPLIERNLLDGSIYEHSSIPRTVEDIFGLSNLTERDKWANGLTHLITRATARDDTPERLPEPANSGYSCGLFWDGDQDVASSESSSEALTKGRDGRRIDHTVEPQSTTVGFLQIALLRALTTARGRDHARIRREYAMIRTEGGARHFMAKTVRMIIPQERINSGRSPLARFFLLPPKQHWIPTPLSQYRDAGIGPGPMPVPSKI</sequence>
<dbReference type="Gene3D" id="3.40.720.10">
    <property type="entry name" value="Alkaline Phosphatase, subunit A"/>
    <property type="match status" value="2"/>
</dbReference>
<dbReference type="Proteomes" id="UP000016568">
    <property type="component" value="Unassembled WGS sequence"/>
</dbReference>
<dbReference type="eggNOG" id="COG3511">
    <property type="taxonomic scope" value="Bacteria"/>
</dbReference>
<evidence type="ECO:0000313" key="4">
    <source>
        <dbReference type="Proteomes" id="UP000016568"/>
    </source>
</evidence>
<feature type="compositionally biased region" description="Pro residues" evidence="2">
    <location>
        <begin position="318"/>
        <end position="327"/>
    </location>
</feature>
<feature type="region of interest" description="Disordered" evidence="2">
    <location>
        <begin position="1"/>
        <end position="27"/>
    </location>
</feature>
<dbReference type="EMBL" id="BASZ01000005">
    <property type="protein sequence ID" value="GAD49264.1"/>
    <property type="molecule type" value="Genomic_DNA"/>
</dbReference>
<evidence type="ECO:0000256" key="1">
    <source>
        <dbReference type="ARBA" id="ARBA00022801"/>
    </source>
</evidence>
<keyword evidence="4" id="KW-1185">Reference proteome</keyword>
<name>U2ZV58_9SPHN</name>
<proteinExistence type="predicted"/>
<dbReference type="GO" id="GO:0016788">
    <property type="term" value="F:hydrolase activity, acting on ester bonds"/>
    <property type="evidence" value="ECO:0007669"/>
    <property type="project" value="InterPro"/>
</dbReference>
<protein>
    <recommendedName>
        <fullName evidence="5">Phospholipase C</fullName>
    </recommendedName>
</protein>
<organism evidence="3 4">
    <name type="scientific">Caenibius tardaugens NBRC 16725</name>
    <dbReference type="NCBI Taxonomy" id="1219035"/>
    <lineage>
        <taxon>Bacteria</taxon>
        <taxon>Pseudomonadati</taxon>
        <taxon>Pseudomonadota</taxon>
        <taxon>Alphaproteobacteria</taxon>
        <taxon>Sphingomonadales</taxon>
        <taxon>Erythrobacteraceae</taxon>
        <taxon>Caenibius</taxon>
    </lineage>
</organism>
<evidence type="ECO:0000313" key="3">
    <source>
        <dbReference type="EMBL" id="GAD49264.1"/>
    </source>
</evidence>
<dbReference type="Pfam" id="PF04185">
    <property type="entry name" value="Phosphoesterase"/>
    <property type="match status" value="1"/>
</dbReference>
<dbReference type="SUPFAM" id="SSF53649">
    <property type="entry name" value="Alkaline phosphatase-like"/>
    <property type="match status" value="1"/>
</dbReference>
<reference evidence="3" key="1">
    <citation type="submission" date="2013-09" db="EMBL/GenBank/DDBJ databases">
        <title>Whole genome shotgun sequence of Novosphingobium tardaugens NBRC 16725.</title>
        <authorList>
            <person name="Isaki S."/>
            <person name="Hosoyama A."/>
            <person name="Tsuchikane K."/>
            <person name="Katsumata H."/>
            <person name="Ando Y."/>
            <person name="Yamazaki S."/>
            <person name="Fujita N."/>
        </authorList>
    </citation>
    <scope>NUCLEOTIDE SEQUENCE [LARGE SCALE GENOMIC DNA]</scope>
    <source>
        <strain evidence="3">NBRC 16725</strain>
    </source>
</reference>
<dbReference type="GO" id="GO:0009395">
    <property type="term" value="P:phospholipid catabolic process"/>
    <property type="evidence" value="ECO:0007669"/>
    <property type="project" value="TreeGrafter"/>
</dbReference>
<dbReference type="AlphaFoldDB" id="U2ZV58"/>
<keyword evidence="1" id="KW-0378">Hydrolase</keyword>
<feature type="region of interest" description="Disordered" evidence="2">
    <location>
        <begin position="539"/>
        <end position="558"/>
    </location>
</feature>
<dbReference type="InterPro" id="IPR007312">
    <property type="entry name" value="Phosphoesterase"/>
</dbReference>
<dbReference type="InterPro" id="IPR017850">
    <property type="entry name" value="Alkaline_phosphatase_core_sf"/>
</dbReference>
<accession>U2ZV58</accession>
<feature type="region of interest" description="Disordered" evidence="2">
    <location>
        <begin position="315"/>
        <end position="334"/>
    </location>
</feature>
<dbReference type="PANTHER" id="PTHR31956">
    <property type="entry name" value="NON-SPECIFIC PHOSPHOLIPASE C4-RELATED"/>
    <property type="match status" value="1"/>
</dbReference>
<gene>
    <name evidence="3" type="ORF">NT2_05_01840</name>
</gene>
<evidence type="ECO:0008006" key="5">
    <source>
        <dbReference type="Google" id="ProtNLM"/>
    </source>
</evidence>